<dbReference type="InterPro" id="IPR036465">
    <property type="entry name" value="vWFA_dom_sf"/>
</dbReference>
<sequence>MIETSEIHKYIWHLNLTVNRLVEEMFAGNYRAIFKGFGLEFAEIREYMDGDDTRMIDWNVFARTGQLHSKTFQEERELAMVIIADCSASMLEANMSNRKFDLQLFLFALFGAAAAMHNDRVGSIFYHQDVAEFFPPRKGRKYVMQQLTSLTAQLGRAYDNRGSNLGQALGLAAQRMRKRGICIILSDFLSLDYEKELAILAHRHDVIAIRLGMEFHNRFPSVGLSRLSDYESQESHFFWGHSADLKNRYKDYWQRQEEQWQRICHRCGVDSYSIFTNENMVQKIYEYLWMRRKNGRNHHHVRNVRRF</sequence>
<keyword evidence="3" id="KW-1185">Reference proteome</keyword>
<dbReference type="Gene3D" id="3.40.50.410">
    <property type="entry name" value="von Willebrand factor, type A domain"/>
    <property type="match status" value="1"/>
</dbReference>
<name>A0ABY8MJ36_9SPIO</name>
<evidence type="ECO:0000313" key="2">
    <source>
        <dbReference type="EMBL" id="WGK69836.1"/>
    </source>
</evidence>
<dbReference type="PANTHER" id="PTHR33608">
    <property type="entry name" value="BLL2464 PROTEIN"/>
    <property type="match status" value="1"/>
</dbReference>
<dbReference type="RefSeq" id="WP_326928030.1">
    <property type="nucleotide sequence ID" value="NZ_CP123443.1"/>
</dbReference>
<evidence type="ECO:0000259" key="1">
    <source>
        <dbReference type="Pfam" id="PF01882"/>
    </source>
</evidence>
<dbReference type="PANTHER" id="PTHR33608:SF6">
    <property type="entry name" value="BLL2464 PROTEIN"/>
    <property type="match status" value="1"/>
</dbReference>
<gene>
    <name evidence="2" type="ORF">P0082_02955</name>
</gene>
<protein>
    <submittedName>
        <fullName evidence="2">DUF58 domain-containing protein</fullName>
    </submittedName>
</protein>
<feature type="domain" description="DUF58" evidence="1">
    <location>
        <begin position="43"/>
        <end position="258"/>
    </location>
</feature>
<dbReference type="SUPFAM" id="SSF53300">
    <property type="entry name" value="vWA-like"/>
    <property type="match status" value="1"/>
</dbReference>
<dbReference type="Pfam" id="PF01882">
    <property type="entry name" value="DUF58"/>
    <property type="match status" value="1"/>
</dbReference>
<accession>A0ABY8MJ36</accession>
<dbReference type="EMBL" id="CP123443">
    <property type="protein sequence ID" value="WGK69836.1"/>
    <property type="molecule type" value="Genomic_DNA"/>
</dbReference>
<proteinExistence type="predicted"/>
<evidence type="ECO:0000313" key="3">
    <source>
        <dbReference type="Proteomes" id="UP001228690"/>
    </source>
</evidence>
<dbReference type="Proteomes" id="UP001228690">
    <property type="component" value="Chromosome"/>
</dbReference>
<organism evidence="2 3">
    <name type="scientific">Candidatus Haliotispira prima</name>
    <dbReference type="NCBI Taxonomy" id="3034016"/>
    <lineage>
        <taxon>Bacteria</taxon>
        <taxon>Pseudomonadati</taxon>
        <taxon>Spirochaetota</taxon>
        <taxon>Spirochaetia</taxon>
        <taxon>Spirochaetales</taxon>
        <taxon>Spirochaetaceae</taxon>
        <taxon>Candidatus Haliotispira</taxon>
    </lineage>
</organism>
<dbReference type="InterPro" id="IPR002881">
    <property type="entry name" value="DUF58"/>
</dbReference>
<reference evidence="2 3" key="1">
    <citation type="submission" date="2023-04" db="EMBL/GenBank/DDBJ databases">
        <title>Spirochaete genome identified in red abalone sample constitutes a novel genus.</title>
        <authorList>
            <person name="Sharma S.P."/>
            <person name="Purcell C.M."/>
            <person name="Hyde J.R."/>
            <person name="Severin A.J."/>
        </authorList>
    </citation>
    <scope>NUCLEOTIDE SEQUENCE [LARGE SCALE GENOMIC DNA]</scope>
    <source>
        <strain evidence="2 3">SP-2023</strain>
    </source>
</reference>